<sequence>MEPNYITENNNGDIAVSDYDAVVVTEREGRHRFSYTGHPAESVLRPRGICTDALSHILV</sequence>
<organism evidence="1">
    <name type="scientific">Magallana gigas</name>
    <name type="common">Pacific oyster</name>
    <name type="synonym">Crassostrea gigas</name>
    <dbReference type="NCBI Taxonomy" id="29159"/>
    <lineage>
        <taxon>Eukaryota</taxon>
        <taxon>Metazoa</taxon>
        <taxon>Spiralia</taxon>
        <taxon>Lophotrochozoa</taxon>
        <taxon>Mollusca</taxon>
        <taxon>Bivalvia</taxon>
        <taxon>Autobranchia</taxon>
        <taxon>Pteriomorphia</taxon>
        <taxon>Ostreida</taxon>
        <taxon>Ostreoidea</taxon>
        <taxon>Ostreidae</taxon>
        <taxon>Magallana</taxon>
    </lineage>
</organism>
<dbReference type="EMBL" id="JH817660">
    <property type="protein sequence ID" value="EKC31830.1"/>
    <property type="molecule type" value="Genomic_DNA"/>
</dbReference>
<accession>K1QSB8</accession>
<evidence type="ECO:0000313" key="1">
    <source>
        <dbReference type="EMBL" id="EKC31830.1"/>
    </source>
</evidence>
<gene>
    <name evidence="1" type="ORF">CGI_10017410</name>
</gene>
<proteinExistence type="predicted"/>
<dbReference type="InParanoid" id="K1QSB8"/>
<reference evidence="1" key="1">
    <citation type="journal article" date="2012" name="Nature">
        <title>The oyster genome reveals stress adaptation and complexity of shell formation.</title>
        <authorList>
            <person name="Zhang G."/>
            <person name="Fang X."/>
            <person name="Guo X."/>
            <person name="Li L."/>
            <person name="Luo R."/>
            <person name="Xu F."/>
            <person name="Yang P."/>
            <person name="Zhang L."/>
            <person name="Wang X."/>
            <person name="Qi H."/>
            <person name="Xiong Z."/>
            <person name="Que H."/>
            <person name="Xie Y."/>
            <person name="Holland P.W."/>
            <person name="Paps J."/>
            <person name="Zhu Y."/>
            <person name="Wu F."/>
            <person name="Chen Y."/>
            <person name="Wang J."/>
            <person name="Peng C."/>
            <person name="Meng J."/>
            <person name="Yang L."/>
            <person name="Liu J."/>
            <person name="Wen B."/>
            <person name="Zhang N."/>
            <person name="Huang Z."/>
            <person name="Zhu Q."/>
            <person name="Feng Y."/>
            <person name="Mount A."/>
            <person name="Hedgecock D."/>
            <person name="Xu Z."/>
            <person name="Liu Y."/>
            <person name="Domazet-Loso T."/>
            <person name="Du Y."/>
            <person name="Sun X."/>
            <person name="Zhang S."/>
            <person name="Liu B."/>
            <person name="Cheng P."/>
            <person name="Jiang X."/>
            <person name="Li J."/>
            <person name="Fan D."/>
            <person name="Wang W."/>
            <person name="Fu W."/>
            <person name="Wang T."/>
            <person name="Wang B."/>
            <person name="Zhang J."/>
            <person name="Peng Z."/>
            <person name="Li Y."/>
            <person name="Li N."/>
            <person name="Wang J."/>
            <person name="Chen M."/>
            <person name="He Y."/>
            <person name="Tan F."/>
            <person name="Song X."/>
            <person name="Zheng Q."/>
            <person name="Huang R."/>
            <person name="Yang H."/>
            <person name="Du X."/>
            <person name="Chen L."/>
            <person name="Yang M."/>
            <person name="Gaffney P.M."/>
            <person name="Wang S."/>
            <person name="Luo L."/>
            <person name="She Z."/>
            <person name="Ming Y."/>
            <person name="Huang W."/>
            <person name="Zhang S."/>
            <person name="Huang B."/>
            <person name="Zhang Y."/>
            <person name="Qu T."/>
            <person name="Ni P."/>
            <person name="Miao G."/>
            <person name="Wang J."/>
            <person name="Wang Q."/>
            <person name="Steinberg C.E."/>
            <person name="Wang H."/>
            <person name="Li N."/>
            <person name="Qian L."/>
            <person name="Zhang G."/>
            <person name="Li Y."/>
            <person name="Yang H."/>
            <person name="Liu X."/>
            <person name="Wang J."/>
            <person name="Yin Y."/>
            <person name="Wang J."/>
        </authorList>
    </citation>
    <scope>NUCLEOTIDE SEQUENCE [LARGE SCALE GENOMIC DNA]</scope>
    <source>
        <strain evidence="1">05x7-T-G4-1.051#20</strain>
    </source>
</reference>
<dbReference type="HOGENOM" id="CLU_2963041_0_0_1"/>
<protein>
    <submittedName>
        <fullName evidence="1">Uncharacterized protein</fullName>
    </submittedName>
</protein>
<name>K1QSB8_MAGGI</name>
<dbReference type="AlphaFoldDB" id="K1QSB8"/>